<organism evidence="3 4">
    <name type="scientific">Clostridium grantii DSM 8605</name>
    <dbReference type="NCBI Taxonomy" id="1121316"/>
    <lineage>
        <taxon>Bacteria</taxon>
        <taxon>Bacillati</taxon>
        <taxon>Bacillota</taxon>
        <taxon>Clostridia</taxon>
        <taxon>Eubacteriales</taxon>
        <taxon>Clostridiaceae</taxon>
        <taxon>Clostridium</taxon>
    </lineage>
</organism>
<evidence type="ECO:0000313" key="3">
    <source>
        <dbReference type="EMBL" id="SHH92163.1"/>
    </source>
</evidence>
<evidence type="ECO:0000313" key="4">
    <source>
        <dbReference type="Proteomes" id="UP000184447"/>
    </source>
</evidence>
<dbReference type="OrthoDB" id="3199595at2"/>
<dbReference type="EMBL" id="FQXM01000021">
    <property type="protein sequence ID" value="SHH92163.1"/>
    <property type="molecule type" value="Genomic_DNA"/>
</dbReference>
<gene>
    <name evidence="3" type="ORF">SAMN02745207_03189</name>
</gene>
<sequence>MATVKWIKLSIELFDDEKIDFIQSLPEGDSILVIWVRLLVLAGKCNDDGYIYLTEEIPYTEDTLAFKFRKQTNIVKLALETFQRLNMISVDVKGIQLCNWSKYQNLEGMQKIKEQTRKRVAKHRQKKNEIEAPAKEETCCNVTSNVTETLNNAPREKREERREKKEERRYR</sequence>
<dbReference type="NCBIfam" id="TIGR01714">
    <property type="entry name" value="phage_rep_org_N"/>
    <property type="match status" value="1"/>
</dbReference>
<dbReference type="PANTHER" id="PTHR37293:SF7">
    <property type="entry name" value="HYPOTHETICAL PHAGE PROTEIN"/>
    <property type="match status" value="1"/>
</dbReference>
<dbReference type="Proteomes" id="UP000184447">
    <property type="component" value="Unassembled WGS sequence"/>
</dbReference>
<dbReference type="InterPro" id="IPR053162">
    <property type="entry name" value="DnaD"/>
</dbReference>
<feature type="compositionally biased region" description="Polar residues" evidence="1">
    <location>
        <begin position="143"/>
        <end position="152"/>
    </location>
</feature>
<dbReference type="STRING" id="1121316.SAMN02745207_03189"/>
<accession>A0A1M5WZ29</accession>
<feature type="compositionally biased region" description="Basic and acidic residues" evidence="1">
    <location>
        <begin position="154"/>
        <end position="171"/>
    </location>
</feature>
<evidence type="ECO:0000259" key="2">
    <source>
        <dbReference type="Pfam" id="PF09681"/>
    </source>
</evidence>
<evidence type="ECO:0000256" key="1">
    <source>
        <dbReference type="SAM" id="MobiDB-lite"/>
    </source>
</evidence>
<dbReference type="Pfam" id="PF09681">
    <property type="entry name" value="Phage_rep_org_N"/>
    <property type="match status" value="1"/>
</dbReference>
<dbReference type="RefSeq" id="WP_073339524.1">
    <property type="nucleotide sequence ID" value="NZ_FQXM01000021.1"/>
</dbReference>
<protein>
    <submittedName>
        <fullName evidence="3">Phage replisome organizer, putative, N-terminal region</fullName>
    </submittedName>
</protein>
<feature type="domain" description="Phage replisome organiser N-terminal" evidence="2">
    <location>
        <begin position="6"/>
        <end position="124"/>
    </location>
</feature>
<feature type="region of interest" description="Disordered" evidence="1">
    <location>
        <begin position="143"/>
        <end position="171"/>
    </location>
</feature>
<keyword evidence="4" id="KW-1185">Reference proteome</keyword>
<proteinExistence type="predicted"/>
<dbReference type="AlphaFoldDB" id="A0A1M5WZ29"/>
<reference evidence="3 4" key="1">
    <citation type="submission" date="2016-11" db="EMBL/GenBank/DDBJ databases">
        <authorList>
            <person name="Jaros S."/>
            <person name="Januszkiewicz K."/>
            <person name="Wedrychowicz H."/>
        </authorList>
    </citation>
    <scope>NUCLEOTIDE SEQUENCE [LARGE SCALE GENOMIC DNA]</scope>
    <source>
        <strain evidence="3 4">DSM 8605</strain>
    </source>
</reference>
<dbReference type="PANTHER" id="PTHR37293">
    <property type="entry name" value="PHAGE REPLICATION PROTEIN-RELATED"/>
    <property type="match status" value="1"/>
</dbReference>
<dbReference type="InterPro" id="IPR010056">
    <property type="entry name" value="Phage_rep_org__N"/>
</dbReference>
<name>A0A1M5WZ29_9CLOT</name>